<sequence>MARGQTTTIGNGNSCDRVHTTSASLIRKLLAVCNPHHIRTLIRGSVDRETRIRDTAGTNDGEAKRTGQSRPLTVLSAPHAVYAHLLSFFIPKTRFQNGAAPLTPAHLASPELAPPVLCTSTSRFSSQSTDEGVHLDDSESDSEAEVSRTAGKGSNIVDEQGSSSLVFDSFRAAGTYAAAWGCMWRNLTAVFELGIAGAESDKRTSRRGLLLMTRLAGSSAPVSPTLQRAREVVALSLYITVVIEVEKYRTYPLSISLAKWSRVSEARVVNPSAGDREITQGISKPIRTMLTFSRPKNGTQKRLIKPNLDAEF</sequence>
<organism evidence="2 3">
    <name type="scientific">Galerina marginata (strain CBS 339.88)</name>
    <dbReference type="NCBI Taxonomy" id="685588"/>
    <lineage>
        <taxon>Eukaryota</taxon>
        <taxon>Fungi</taxon>
        <taxon>Dikarya</taxon>
        <taxon>Basidiomycota</taxon>
        <taxon>Agaricomycotina</taxon>
        <taxon>Agaricomycetes</taxon>
        <taxon>Agaricomycetidae</taxon>
        <taxon>Agaricales</taxon>
        <taxon>Agaricineae</taxon>
        <taxon>Strophariaceae</taxon>
        <taxon>Galerina</taxon>
    </lineage>
</organism>
<gene>
    <name evidence="2" type="ORF">GALMADRAFT_209002</name>
</gene>
<protein>
    <submittedName>
        <fullName evidence="2">Uncharacterized protein</fullName>
    </submittedName>
</protein>
<dbReference type="HOGENOM" id="CLU_891497_0_0_1"/>
<feature type="region of interest" description="Disordered" evidence="1">
    <location>
        <begin position="121"/>
        <end position="155"/>
    </location>
</feature>
<feature type="region of interest" description="Disordered" evidence="1">
    <location>
        <begin position="52"/>
        <end position="71"/>
    </location>
</feature>
<accession>A0A067THS3</accession>
<evidence type="ECO:0000313" key="2">
    <source>
        <dbReference type="EMBL" id="KDR78508.1"/>
    </source>
</evidence>
<evidence type="ECO:0000256" key="1">
    <source>
        <dbReference type="SAM" id="MobiDB-lite"/>
    </source>
</evidence>
<dbReference type="EMBL" id="KL142374">
    <property type="protein sequence ID" value="KDR78508.1"/>
    <property type="molecule type" value="Genomic_DNA"/>
</dbReference>
<dbReference type="Proteomes" id="UP000027222">
    <property type="component" value="Unassembled WGS sequence"/>
</dbReference>
<dbReference type="AlphaFoldDB" id="A0A067THS3"/>
<reference evidence="3" key="1">
    <citation type="journal article" date="2014" name="Proc. Natl. Acad. Sci. U.S.A.">
        <title>Extensive sampling of basidiomycete genomes demonstrates inadequacy of the white-rot/brown-rot paradigm for wood decay fungi.</title>
        <authorList>
            <person name="Riley R."/>
            <person name="Salamov A.A."/>
            <person name="Brown D.W."/>
            <person name="Nagy L.G."/>
            <person name="Floudas D."/>
            <person name="Held B.W."/>
            <person name="Levasseur A."/>
            <person name="Lombard V."/>
            <person name="Morin E."/>
            <person name="Otillar R."/>
            <person name="Lindquist E.A."/>
            <person name="Sun H."/>
            <person name="LaButti K.M."/>
            <person name="Schmutz J."/>
            <person name="Jabbour D."/>
            <person name="Luo H."/>
            <person name="Baker S.E."/>
            <person name="Pisabarro A.G."/>
            <person name="Walton J.D."/>
            <person name="Blanchette R.A."/>
            <person name="Henrissat B."/>
            <person name="Martin F."/>
            <person name="Cullen D."/>
            <person name="Hibbett D.S."/>
            <person name="Grigoriev I.V."/>
        </authorList>
    </citation>
    <scope>NUCLEOTIDE SEQUENCE [LARGE SCALE GENOMIC DNA]</scope>
    <source>
        <strain evidence="3">CBS 339.88</strain>
    </source>
</reference>
<evidence type="ECO:0000313" key="3">
    <source>
        <dbReference type="Proteomes" id="UP000027222"/>
    </source>
</evidence>
<name>A0A067THS3_GALM3</name>
<proteinExistence type="predicted"/>
<feature type="compositionally biased region" description="Polar residues" evidence="1">
    <location>
        <begin position="121"/>
        <end position="130"/>
    </location>
</feature>
<keyword evidence="3" id="KW-1185">Reference proteome</keyword>